<keyword evidence="1" id="KW-1133">Transmembrane helix</keyword>
<evidence type="ECO:0000259" key="2">
    <source>
        <dbReference type="Pfam" id="PF10099"/>
    </source>
</evidence>
<sequence>MNKSFNSEHIKNLVAGFVVDDLSPEEAEEFRLLLDQHPELITEVEDLQEVLRQVVDGFIEVEPPADLLGKILSQAEGMTIKQTNINHIPIQKIHNLLIPKISRRWKKIAGSIAALFVVIIGVDNYLLRQKLGVVTAEHQKLRQDFAQVQDVKNLLQNSQTRLFTFEAVNSTNQITDNASGSIVINPQKQKAVMVFQNLPAPPPGYAYLLWTIVNDEKLPCGQVKPYSWGTASYDLPFTEQMYQEFSHPQFSGLVITLEKDPNVTRPTGTVVMQSSQI</sequence>
<dbReference type="RefSeq" id="WP_193922650.1">
    <property type="nucleotide sequence ID" value="NZ_JADEWL010000068.1"/>
</dbReference>
<evidence type="ECO:0000313" key="3">
    <source>
        <dbReference type="EMBL" id="MBE9214699.1"/>
    </source>
</evidence>
<dbReference type="Pfam" id="PF10099">
    <property type="entry name" value="RskA_C"/>
    <property type="match status" value="1"/>
</dbReference>
<dbReference type="AlphaFoldDB" id="A0A8J7FAH7"/>
<dbReference type="InterPro" id="IPR018764">
    <property type="entry name" value="RskA_C"/>
</dbReference>
<dbReference type="InterPro" id="IPR051474">
    <property type="entry name" value="Anti-sigma-K/W_factor"/>
</dbReference>
<evidence type="ECO:0000256" key="1">
    <source>
        <dbReference type="SAM" id="Phobius"/>
    </source>
</evidence>
<dbReference type="PANTHER" id="PTHR37461:SF1">
    <property type="entry name" value="ANTI-SIGMA-K FACTOR RSKA"/>
    <property type="match status" value="1"/>
</dbReference>
<keyword evidence="1" id="KW-0472">Membrane</keyword>
<comment type="caution">
    <text evidence="3">The sequence shown here is derived from an EMBL/GenBank/DDBJ whole genome shotgun (WGS) entry which is preliminary data.</text>
</comment>
<feature type="transmembrane region" description="Helical" evidence="1">
    <location>
        <begin position="108"/>
        <end position="127"/>
    </location>
</feature>
<protein>
    <submittedName>
        <fullName evidence="3">Anti-sigma factor</fullName>
    </submittedName>
</protein>
<name>A0A8J7FAH7_9CYAN</name>
<dbReference type="GO" id="GO:0005886">
    <property type="term" value="C:plasma membrane"/>
    <property type="evidence" value="ECO:0007669"/>
    <property type="project" value="InterPro"/>
</dbReference>
<evidence type="ECO:0000313" key="4">
    <source>
        <dbReference type="Proteomes" id="UP000620559"/>
    </source>
</evidence>
<dbReference type="EMBL" id="JADEWL010000068">
    <property type="protein sequence ID" value="MBE9214699.1"/>
    <property type="molecule type" value="Genomic_DNA"/>
</dbReference>
<dbReference type="PANTHER" id="PTHR37461">
    <property type="entry name" value="ANTI-SIGMA-K FACTOR RSKA"/>
    <property type="match status" value="1"/>
</dbReference>
<proteinExistence type="predicted"/>
<dbReference type="GO" id="GO:0006417">
    <property type="term" value="P:regulation of translation"/>
    <property type="evidence" value="ECO:0007669"/>
    <property type="project" value="TreeGrafter"/>
</dbReference>
<accession>A0A8J7FAH7</accession>
<dbReference type="GO" id="GO:0016989">
    <property type="term" value="F:sigma factor antagonist activity"/>
    <property type="evidence" value="ECO:0007669"/>
    <property type="project" value="TreeGrafter"/>
</dbReference>
<organism evidence="3 4">
    <name type="scientific">Plectonema cf. radiosum LEGE 06105</name>
    <dbReference type="NCBI Taxonomy" id="945769"/>
    <lineage>
        <taxon>Bacteria</taxon>
        <taxon>Bacillati</taxon>
        <taxon>Cyanobacteriota</taxon>
        <taxon>Cyanophyceae</taxon>
        <taxon>Oscillatoriophycideae</taxon>
        <taxon>Oscillatoriales</taxon>
        <taxon>Microcoleaceae</taxon>
        <taxon>Plectonema</taxon>
    </lineage>
</organism>
<gene>
    <name evidence="3" type="ORF">IQ247_18840</name>
</gene>
<feature type="domain" description="Anti-sigma K factor RskA C-terminal" evidence="2">
    <location>
        <begin position="109"/>
        <end position="270"/>
    </location>
</feature>
<dbReference type="Proteomes" id="UP000620559">
    <property type="component" value="Unassembled WGS sequence"/>
</dbReference>
<keyword evidence="1" id="KW-0812">Transmembrane</keyword>
<reference evidence="3" key="1">
    <citation type="submission" date="2020-10" db="EMBL/GenBank/DDBJ databases">
        <authorList>
            <person name="Castelo-Branco R."/>
            <person name="Eusebio N."/>
            <person name="Adriana R."/>
            <person name="Vieira A."/>
            <person name="Brugerolle De Fraissinette N."/>
            <person name="Rezende De Castro R."/>
            <person name="Schneider M.P."/>
            <person name="Vasconcelos V."/>
            <person name="Leao P.N."/>
        </authorList>
    </citation>
    <scope>NUCLEOTIDE SEQUENCE</scope>
    <source>
        <strain evidence="3">LEGE 06105</strain>
    </source>
</reference>
<keyword evidence="4" id="KW-1185">Reference proteome</keyword>